<dbReference type="PROSITE" id="PS51318">
    <property type="entry name" value="TAT"/>
    <property type="match status" value="1"/>
</dbReference>
<evidence type="ECO:0000256" key="1">
    <source>
        <dbReference type="SAM" id="MobiDB-lite"/>
    </source>
</evidence>
<reference evidence="3 4" key="1">
    <citation type="journal article" date="2019" name="Int. J. Syst. Evol. Microbiol.">
        <title>The Global Catalogue of Microorganisms (GCM) 10K type strain sequencing project: providing services to taxonomists for standard genome sequencing and annotation.</title>
        <authorList>
            <consortium name="The Broad Institute Genomics Platform"/>
            <consortium name="The Broad Institute Genome Sequencing Center for Infectious Disease"/>
            <person name="Wu L."/>
            <person name="Ma J."/>
        </authorList>
    </citation>
    <scope>NUCLEOTIDE SEQUENCE [LARGE SCALE GENOMIC DNA]</scope>
    <source>
        <strain evidence="3 4">JCM 14322</strain>
    </source>
</reference>
<comment type="caution">
    <text evidence="3">The sequence shown here is derived from an EMBL/GenBank/DDBJ whole genome shotgun (WGS) entry which is preliminary data.</text>
</comment>
<dbReference type="PRINTS" id="PR01228">
    <property type="entry name" value="EGGSHELL"/>
</dbReference>
<feature type="region of interest" description="Disordered" evidence="1">
    <location>
        <begin position="307"/>
        <end position="336"/>
    </location>
</feature>
<feature type="chain" id="PRO_5045903935" description="Right-handed parallel beta-helix repeat-containing protein" evidence="2">
    <location>
        <begin position="39"/>
        <end position="883"/>
    </location>
</feature>
<feature type="signal peptide" evidence="2">
    <location>
        <begin position="1"/>
        <end position="38"/>
    </location>
</feature>
<proteinExistence type="predicted"/>
<dbReference type="InterPro" id="IPR059226">
    <property type="entry name" value="Choice_anch_Q_dom"/>
</dbReference>
<dbReference type="InterPro" id="IPR006311">
    <property type="entry name" value="TAT_signal"/>
</dbReference>
<dbReference type="RefSeq" id="WP_344292386.1">
    <property type="nucleotide sequence ID" value="NZ_BAAANJ010000001.1"/>
</dbReference>
<evidence type="ECO:0000313" key="4">
    <source>
        <dbReference type="Proteomes" id="UP001500002"/>
    </source>
</evidence>
<keyword evidence="2" id="KW-0732">Signal</keyword>
<name>A0ABN2LS07_9MICO</name>
<dbReference type="EMBL" id="BAAANJ010000001">
    <property type="protein sequence ID" value="GAA1797569.1"/>
    <property type="molecule type" value="Genomic_DNA"/>
</dbReference>
<gene>
    <name evidence="3" type="ORF">GCM10009749_01390</name>
</gene>
<evidence type="ECO:0000256" key="2">
    <source>
        <dbReference type="SAM" id="SignalP"/>
    </source>
</evidence>
<feature type="compositionally biased region" description="Gly residues" evidence="1">
    <location>
        <begin position="209"/>
        <end position="248"/>
    </location>
</feature>
<evidence type="ECO:0000313" key="3">
    <source>
        <dbReference type="EMBL" id="GAA1797569.1"/>
    </source>
</evidence>
<feature type="compositionally biased region" description="Low complexity" evidence="1">
    <location>
        <begin position="249"/>
        <end position="258"/>
    </location>
</feature>
<dbReference type="Proteomes" id="UP001500002">
    <property type="component" value="Unassembled WGS sequence"/>
</dbReference>
<dbReference type="NCBIfam" id="NF041518">
    <property type="entry name" value="choice_anch_Q"/>
    <property type="match status" value="1"/>
</dbReference>
<evidence type="ECO:0008006" key="5">
    <source>
        <dbReference type="Google" id="ProtNLM"/>
    </source>
</evidence>
<feature type="region of interest" description="Disordered" evidence="1">
    <location>
        <begin position="207"/>
        <end position="265"/>
    </location>
</feature>
<accession>A0ABN2LS07</accession>
<organism evidence="3 4">
    <name type="scientific">Agromyces neolithicus</name>
    <dbReference type="NCBI Taxonomy" id="269420"/>
    <lineage>
        <taxon>Bacteria</taxon>
        <taxon>Bacillati</taxon>
        <taxon>Actinomycetota</taxon>
        <taxon>Actinomycetes</taxon>
        <taxon>Micrococcales</taxon>
        <taxon>Microbacteriaceae</taxon>
        <taxon>Agromyces</taxon>
    </lineage>
</organism>
<sequence length="883" mass="85086">MRIPSTRRSPVAIAAATTTAVLIGGVLSAFAPTSPAHADAVIVVDSTSQALGGPGCSLPEAILAANQDSSHVQHPMANGLSFETECAAGSGVDVIELAPAGVYAFGSVIDDAFNHVGPTATPVVTSHLIIEGRGAVINRTGTTLMRAFAVQDGGFLDLREVHVKDFAAKGGNGAGRGGGGGLGAGGAIYVHAGSLLVQWSTFEANSATGGNGGGRSDTGGGGGGGGGGLGGRGGGSTSDGGGGGGSRGAGASAQAFDDAGGGGGTVEDGGAPFDAYVGGYRCGGRGAVGEDLVDIFFGENGESGRCAGGGGGGGKDLASTSGDGGDGSYGGAGGGGASDDGDGGVGGFGGGGGGTTVDIVDGCGYCGGTGGDGGFGAGGGGGPGGFVFGGPGTGGTFGGDGSELYGGGGAGLGGAIFGHSSTIAVSNSTFVGNWVVRGIAGSGAYPDVEAENGADAGGAIFSVGGALTVTNSTITGNESTGRGAGLVVYKPTTGEATSLVLRNTIIAGNTWLDECYLRGGVAASGISNMITPHDDDAFTACPAVTQTGDPLLGALAVNSPGRTPTMVPGLLSPAIDTGDAAAAPLDDQRGVLRPQFAAPDIGAVEVAPSDYAVFDATAPTALPSASPSPNGNGWNSGDVTVTWNWAEEAGGSGIDSANCTTSSTSSGDGVDLLLSASCADLAGNSGSAEHRVDVDATEPTVTCATTPTYVIGSTPTAGLSATVTDGLSGPAASPVIADVIAADVDEPGAFTKPLTGSDLAGNETTVNCEYLVAYDFLGFLQPIPQSSVKRGATLPVRFQLGDASGDPIPDAAAAALLAPTCLVHVTLDGAVKGCARYNAVSDTFQFDLKLPKAQSRGEHMVGIRVTTAGGDTVNTDATAIFVR</sequence>
<keyword evidence="4" id="KW-1185">Reference proteome</keyword>
<feature type="compositionally biased region" description="Gly residues" evidence="1">
    <location>
        <begin position="322"/>
        <end position="336"/>
    </location>
</feature>
<protein>
    <recommendedName>
        <fullName evidence="5">Right-handed parallel beta-helix repeat-containing protein</fullName>
    </recommendedName>
</protein>